<evidence type="ECO:0000313" key="2">
    <source>
        <dbReference type="EMBL" id="PYF02531.1"/>
    </source>
</evidence>
<dbReference type="Proteomes" id="UP000248148">
    <property type="component" value="Unassembled WGS sequence"/>
</dbReference>
<sequence>MTARTAIGCTVLLLLTTAAPALANQEARVVALMNARNPFAHNFGPSPWPGTVVTYDGPTSALCKQSAAAYRGQDGKRHPCN</sequence>
<feature type="signal peptide" evidence="1">
    <location>
        <begin position="1"/>
        <end position="23"/>
    </location>
</feature>
<dbReference type="RefSeq" id="WP_110780989.1">
    <property type="nucleotide sequence ID" value="NZ_QJTI01000011.1"/>
</dbReference>
<feature type="chain" id="PRO_5016279933" description="Lectin-like protein BA14k" evidence="1">
    <location>
        <begin position="24"/>
        <end position="81"/>
    </location>
</feature>
<evidence type="ECO:0008006" key="4">
    <source>
        <dbReference type="Google" id="ProtNLM"/>
    </source>
</evidence>
<evidence type="ECO:0000256" key="1">
    <source>
        <dbReference type="SAM" id="SignalP"/>
    </source>
</evidence>
<keyword evidence="3" id="KW-1185">Reference proteome</keyword>
<reference evidence="2 3" key="1">
    <citation type="submission" date="2018-06" db="EMBL/GenBank/DDBJ databases">
        <title>Genomic Encyclopedia of Archaeal and Bacterial Type Strains, Phase II (KMG-II): from individual species to whole genera.</title>
        <authorList>
            <person name="Goeker M."/>
        </authorList>
    </citation>
    <scope>NUCLEOTIDE SEQUENCE [LARGE SCALE GENOMIC DNA]</scope>
    <source>
        <strain evidence="2 3">JCM 11668</strain>
    </source>
</reference>
<dbReference type="AlphaFoldDB" id="A0A318TC57"/>
<name>A0A318TC57_9BRAD</name>
<dbReference type="OrthoDB" id="8242239at2"/>
<organism evidence="2 3">
    <name type="scientific">Rhodopseudomonas faecalis</name>
    <dbReference type="NCBI Taxonomy" id="99655"/>
    <lineage>
        <taxon>Bacteria</taxon>
        <taxon>Pseudomonadati</taxon>
        <taxon>Pseudomonadota</taxon>
        <taxon>Alphaproteobacteria</taxon>
        <taxon>Hyphomicrobiales</taxon>
        <taxon>Nitrobacteraceae</taxon>
        <taxon>Rhodopseudomonas</taxon>
    </lineage>
</organism>
<protein>
    <recommendedName>
        <fullName evidence="4">Lectin-like protein BA14k</fullName>
    </recommendedName>
</protein>
<keyword evidence="1" id="KW-0732">Signal</keyword>
<dbReference type="EMBL" id="QJTI01000011">
    <property type="protein sequence ID" value="PYF02531.1"/>
    <property type="molecule type" value="Genomic_DNA"/>
</dbReference>
<accession>A0A318TC57</accession>
<proteinExistence type="predicted"/>
<comment type="caution">
    <text evidence="2">The sequence shown here is derived from an EMBL/GenBank/DDBJ whole genome shotgun (WGS) entry which is preliminary data.</text>
</comment>
<evidence type="ECO:0000313" key="3">
    <source>
        <dbReference type="Proteomes" id="UP000248148"/>
    </source>
</evidence>
<gene>
    <name evidence="2" type="ORF">BJ122_11129</name>
</gene>